<accession>A0A069CZT3</accession>
<reference evidence="3 4" key="1">
    <citation type="journal article" date="2015" name="Microbes Environ.">
        <title>Distribution and evolution of nitrogen fixation genes in the phylum bacteroidetes.</title>
        <authorList>
            <person name="Inoue J."/>
            <person name="Oshima K."/>
            <person name="Suda W."/>
            <person name="Sakamoto M."/>
            <person name="Iino T."/>
            <person name="Noda S."/>
            <person name="Hongoh Y."/>
            <person name="Hattori M."/>
            <person name="Ohkuma M."/>
        </authorList>
    </citation>
    <scope>NUCLEOTIDE SEQUENCE [LARGE SCALE GENOMIC DNA]</scope>
    <source>
        <strain evidence="3 4">JCM 15093</strain>
    </source>
</reference>
<feature type="transmembrane region" description="Helical" evidence="1">
    <location>
        <begin position="98"/>
        <end position="118"/>
    </location>
</feature>
<dbReference type="Proteomes" id="UP000027601">
    <property type="component" value="Unassembled WGS sequence"/>
</dbReference>
<dbReference type="PANTHER" id="PTHR31272">
    <property type="entry name" value="CYTOCHROME C-TYPE BIOGENESIS PROTEIN HI_1454-RELATED"/>
    <property type="match status" value="1"/>
</dbReference>
<feature type="transmembrane region" description="Helical" evidence="1">
    <location>
        <begin position="53"/>
        <end position="78"/>
    </location>
</feature>
<dbReference type="AlphaFoldDB" id="A0A069CZT3"/>
<keyword evidence="1" id="KW-1133">Transmembrane helix</keyword>
<dbReference type="InterPro" id="IPR039447">
    <property type="entry name" value="UreH-like_TM_dom"/>
</dbReference>
<dbReference type="NCBIfam" id="NF040495">
    <property type="entry name" value="tranport_ArsG"/>
    <property type="match status" value="1"/>
</dbReference>
<organism evidence="3 4">
    <name type="scientific">Bacteroides graminisolvens DSM 19988 = JCM 15093</name>
    <dbReference type="NCBI Taxonomy" id="1121097"/>
    <lineage>
        <taxon>Bacteria</taxon>
        <taxon>Pseudomonadati</taxon>
        <taxon>Bacteroidota</taxon>
        <taxon>Bacteroidia</taxon>
        <taxon>Bacteroidales</taxon>
        <taxon>Bacteroidaceae</taxon>
        <taxon>Bacteroides</taxon>
    </lineage>
</organism>
<dbReference type="RefSeq" id="WP_024995792.1">
    <property type="nucleotide sequence ID" value="NZ_BAJS01000002.1"/>
</dbReference>
<sequence length="235" mass="25680">MEFLQSLLENSNLPVLTAFIFGLLTAVSPCPLATNITAIGFISKDIQSRNRIFWSGILYTLGRVISYTILGFILIPILREGASMFAIQKAISKYGDVFIAPALILIGLFMLFGNRLNLPKFGFSAGDKTQALKGSWGSLLLGALFALAFCPTSGVFYFGMLMPMAAAETGGYLLPVVFALATGLPVIVVAWILAYSIAGLGKFYNRIQVFQKWFNRVVAVLFIVVGIYYAIINYL</sequence>
<feature type="domain" description="Urease accessory protein UreH-like transmembrane" evidence="2">
    <location>
        <begin position="17"/>
        <end position="228"/>
    </location>
</feature>
<evidence type="ECO:0000256" key="1">
    <source>
        <dbReference type="SAM" id="Phobius"/>
    </source>
</evidence>
<name>A0A069CZT3_9BACE</name>
<feature type="transmembrane region" description="Helical" evidence="1">
    <location>
        <begin position="172"/>
        <end position="201"/>
    </location>
</feature>
<dbReference type="OrthoDB" id="1199621at2"/>
<keyword evidence="1" id="KW-0812">Transmembrane</keyword>
<feature type="transmembrane region" description="Helical" evidence="1">
    <location>
        <begin position="15"/>
        <end position="41"/>
    </location>
</feature>
<dbReference type="STRING" id="1121097.GCA_000428125_01414"/>
<dbReference type="PANTHER" id="PTHR31272:SF4">
    <property type="entry name" value="CYTOCHROME C-TYPE BIOGENESIS PROTEIN HI_1454-RELATED"/>
    <property type="match status" value="1"/>
</dbReference>
<dbReference type="Pfam" id="PF13386">
    <property type="entry name" value="DsbD_2"/>
    <property type="match status" value="1"/>
</dbReference>
<comment type="caution">
    <text evidence="3">The sequence shown here is derived from an EMBL/GenBank/DDBJ whole genome shotgun (WGS) entry which is preliminary data.</text>
</comment>
<keyword evidence="1" id="KW-0472">Membrane</keyword>
<evidence type="ECO:0000313" key="4">
    <source>
        <dbReference type="Proteomes" id="UP000027601"/>
    </source>
</evidence>
<proteinExistence type="predicted"/>
<feature type="transmembrane region" description="Helical" evidence="1">
    <location>
        <begin position="139"/>
        <end position="160"/>
    </location>
</feature>
<dbReference type="eggNOG" id="COG4232">
    <property type="taxonomic scope" value="Bacteria"/>
</dbReference>
<dbReference type="InterPro" id="IPR051790">
    <property type="entry name" value="Cytochrome_c-biogenesis_DsbD"/>
</dbReference>
<evidence type="ECO:0000259" key="2">
    <source>
        <dbReference type="Pfam" id="PF13386"/>
    </source>
</evidence>
<protein>
    <recommendedName>
        <fullName evidence="2">Urease accessory protein UreH-like transmembrane domain-containing protein</fullName>
    </recommendedName>
</protein>
<gene>
    <name evidence="3" type="ORF">JCM15093_818</name>
</gene>
<evidence type="ECO:0000313" key="3">
    <source>
        <dbReference type="EMBL" id="GAK35707.1"/>
    </source>
</evidence>
<keyword evidence="4" id="KW-1185">Reference proteome</keyword>
<dbReference type="EMBL" id="BAJS01000002">
    <property type="protein sequence ID" value="GAK35707.1"/>
    <property type="molecule type" value="Genomic_DNA"/>
</dbReference>
<feature type="transmembrane region" description="Helical" evidence="1">
    <location>
        <begin position="213"/>
        <end position="232"/>
    </location>
</feature>